<gene>
    <name evidence="2" type="ORF">G7Y29_03075</name>
</gene>
<name>A0A7T0KPS6_9CORY</name>
<dbReference type="Proteomes" id="UP000594586">
    <property type="component" value="Chromosome"/>
</dbReference>
<evidence type="ECO:0000313" key="3">
    <source>
        <dbReference type="Proteomes" id="UP000594586"/>
    </source>
</evidence>
<accession>A0A7T0KPS6</accession>
<dbReference type="SUPFAM" id="SSF46785">
    <property type="entry name" value="Winged helix' DNA-binding domain"/>
    <property type="match status" value="1"/>
</dbReference>
<dbReference type="InterPro" id="IPR005149">
    <property type="entry name" value="Tscrpt_reg_PadR_N"/>
</dbReference>
<dbReference type="RefSeq" id="WP_165001931.1">
    <property type="nucleotide sequence ID" value="NZ_CP064955.1"/>
</dbReference>
<dbReference type="InterPro" id="IPR036388">
    <property type="entry name" value="WH-like_DNA-bd_sf"/>
</dbReference>
<feature type="domain" description="Transcription regulator PadR N-terminal" evidence="1">
    <location>
        <begin position="7"/>
        <end position="81"/>
    </location>
</feature>
<sequence length="174" mass="19783">MSVKYSLLTLLNEQPRSAKRLQTDLDAEMHGFFALNIGQVSQTLSRLVREGLARTTTSVSEATGRDVEVYELTASGRDELNLWWDGTVTQPGAARDELVIKFALAARRQENVDKLLDAQRFATLADIRELTRATRSLPEERTAERLNIERQIFELEAVMRWLDRVEALQPPKEA</sequence>
<dbReference type="Pfam" id="PF03551">
    <property type="entry name" value="PadR"/>
    <property type="match status" value="1"/>
</dbReference>
<dbReference type="AlphaFoldDB" id="A0A7T0KPS6"/>
<organism evidence="2 3">
    <name type="scientific">Corynebacterium qintianiae</name>
    <dbReference type="NCBI Taxonomy" id="2709392"/>
    <lineage>
        <taxon>Bacteria</taxon>
        <taxon>Bacillati</taxon>
        <taxon>Actinomycetota</taxon>
        <taxon>Actinomycetes</taxon>
        <taxon>Mycobacteriales</taxon>
        <taxon>Corynebacteriaceae</taxon>
        <taxon>Corynebacterium</taxon>
    </lineage>
</organism>
<dbReference type="Gene3D" id="1.10.10.10">
    <property type="entry name" value="Winged helix-like DNA-binding domain superfamily/Winged helix DNA-binding domain"/>
    <property type="match status" value="1"/>
</dbReference>
<protein>
    <submittedName>
        <fullName evidence="2">Helix-turn-helix transcriptional regulator</fullName>
    </submittedName>
</protein>
<dbReference type="EMBL" id="CP064955">
    <property type="protein sequence ID" value="QPK83793.1"/>
    <property type="molecule type" value="Genomic_DNA"/>
</dbReference>
<evidence type="ECO:0000259" key="1">
    <source>
        <dbReference type="Pfam" id="PF03551"/>
    </source>
</evidence>
<dbReference type="PANTHER" id="PTHR43252">
    <property type="entry name" value="TRANSCRIPTIONAL REGULATOR YQJI"/>
    <property type="match status" value="1"/>
</dbReference>
<proteinExistence type="predicted"/>
<evidence type="ECO:0000313" key="2">
    <source>
        <dbReference type="EMBL" id="QPK83793.1"/>
    </source>
</evidence>
<reference evidence="2 3" key="1">
    <citation type="submission" date="2020-11" db="EMBL/GenBank/DDBJ databases">
        <title>Corynebacterium sp. MC1420.</title>
        <authorList>
            <person name="Zhou J."/>
        </authorList>
    </citation>
    <scope>NUCLEOTIDE SEQUENCE [LARGE SCALE GENOMIC DNA]</scope>
    <source>
        <strain evidence="2 3">MC1420</strain>
    </source>
</reference>
<keyword evidence="3" id="KW-1185">Reference proteome</keyword>
<dbReference type="PANTHER" id="PTHR43252:SF6">
    <property type="entry name" value="NEGATIVE TRANSCRIPTION REGULATOR PADR"/>
    <property type="match status" value="1"/>
</dbReference>
<dbReference type="KEGG" id="cqn:G7Y29_03075"/>
<dbReference type="InterPro" id="IPR036390">
    <property type="entry name" value="WH_DNA-bd_sf"/>
</dbReference>